<evidence type="ECO:0000313" key="3">
    <source>
        <dbReference type="Proteomes" id="UP000784294"/>
    </source>
</evidence>
<gene>
    <name evidence="2" type="ORF">PXEA_LOCUS23337</name>
</gene>
<feature type="compositionally biased region" description="Basic and acidic residues" evidence="1">
    <location>
        <begin position="122"/>
        <end position="133"/>
    </location>
</feature>
<sequence>MQASPLTDISEIAEKARGQNSNPHLRPACQCLVSPQAFTPLPTPFCPIGRFCPRHGQASSPRFLRSSAPPSTTRPPPAPTAPVSSSPAPTRKAQPRSKDAPTTEEADGRLVGSSCRGGNSADCRRDAVGPEGV</sequence>
<keyword evidence="3" id="KW-1185">Reference proteome</keyword>
<dbReference type="Proteomes" id="UP000784294">
    <property type="component" value="Unassembled WGS sequence"/>
</dbReference>
<dbReference type="AlphaFoldDB" id="A0A3S5FF71"/>
<name>A0A3S5FF71_9PLAT</name>
<feature type="region of interest" description="Disordered" evidence="1">
    <location>
        <begin position="1"/>
        <end position="27"/>
    </location>
</feature>
<comment type="caution">
    <text evidence="2">The sequence shown here is derived from an EMBL/GenBank/DDBJ whole genome shotgun (WGS) entry which is preliminary data.</text>
</comment>
<proteinExistence type="predicted"/>
<feature type="region of interest" description="Disordered" evidence="1">
    <location>
        <begin position="56"/>
        <end position="133"/>
    </location>
</feature>
<feature type="compositionally biased region" description="Low complexity" evidence="1">
    <location>
        <begin position="81"/>
        <end position="91"/>
    </location>
</feature>
<protein>
    <submittedName>
        <fullName evidence="2">Uncharacterized protein</fullName>
    </submittedName>
</protein>
<dbReference type="EMBL" id="CAAALY010107372">
    <property type="protein sequence ID" value="VEL29897.1"/>
    <property type="molecule type" value="Genomic_DNA"/>
</dbReference>
<reference evidence="2" key="1">
    <citation type="submission" date="2018-11" db="EMBL/GenBank/DDBJ databases">
        <authorList>
            <consortium name="Pathogen Informatics"/>
        </authorList>
    </citation>
    <scope>NUCLEOTIDE SEQUENCE</scope>
</reference>
<evidence type="ECO:0000256" key="1">
    <source>
        <dbReference type="SAM" id="MobiDB-lite"/>
    </source>
</evidence>
<accession>A0A3S5FF71</accession>
<evidence type="ECO:0000313" key="2">
    <source>
        <dbReference type="EMBL" id="VEL29897.1"/>
    </source>
</evidence>
<organism evidence="2 3">
    <name type="scientific">Protopolystoma xenopodis</name>
    <dbReference type="NCBI Taxonomy" id="117903"/>
    <lineage>
        <taxon>Eukaryota</taxon>
        <taxon>Metazoa</taxon>
        <taxon>Spiralia</taxon>
        <taxon>Lophotrochozoa</taxon>
        <taxon>Platyhelminthes</taxon>
        <taxon>Monogenea</taxon>
        <taxon>Polyopisthocotylea</taxon>
        <taxon>Polystomatidea</taxon>
        <taxon>Polystomatidae</taxon>
        <taxon>Protopolystoma</taxon>
    </lineage>
</organism>